<dbReference type="PANTHER" id="PTHR43273">
    <property type="entry name" value="ANAEROBIC SULFATASE-MATURATING ENZYME HOMOLOG ASLB-RELATED"/>
    <property type="match status" value="1"/>
</dbReference>
<dbReference type="Pfam" id="PF04055">
    <property type="entry name" value="Radical_SAM"/>
    <property type="match status" value="1"/>
</dbReference>
<evidence type="ECO:0000313" key="8">
    <source>
        <dbReference type="Proteomes" id="UP000488299"/>
    </source>
</evidence>
<dbReference type="InterPro" id="IPR013785">
    <property type="entry name" value="Aldolase_TIM"/>
</dbReference>
<dbReference type="Gene3D" id="3.20.20.70">
    <property type="entry name" value="Aldolase class I"/>
    <property type="match status" value="1"/>
</dbReference>
<dbReference type="SFLD" id="SFLDG01386">
    <property type="entry name" value="main_SPASM_domain-containing"/>
    <property type="match status" value="1"/>
</dbReference>
<evidence type="ECO:0000259" key="6">
    <source>
        <dbReference type="PROSITE" id="PS51918"/>
    </source>
</evidence>
<dbReference type="EMBL" id="WELI01000011">
    <property type="protein sequence ID" value="KAB7727306.1"/>
    <property type="molecule type" value="Genomic_DNA"/>
</dbReference>
<dbReference type="PANTHER" id="PTHR43273:SF8">
    <property type="entry name" value="RADICAL SAM DOMAIN PROTEIN"/>
    <property type="match status" value="1"/>
</dbReference>
<dbReference type="CDD" id="cd01335">
    <property type="entry name" value="Radical_SAM"/>
    <property type="match status" value="1"/>
</dbReference>
<evidence type="ECO:0000256" key="2">
    <source>
        <dbReference type="ARBA" id="ARBA00022691"/>
    </source>
</evidence>
<gene>
    <name evidence="7" type="ORF">F5984_22010</name>
</gene>
<dbReference type="InterPro" id="IPR023867">
    <property type="entry name" value="Sulphatase_maturase_rSAM"/>
</dbReference>
<organism evidence="7 8">
    <name type="scientific">Rudanella paleaurantiibacter</name>
    <dbReference type="NCBI Taxonomy" id="2614655"/>
    <lineage>
        <taxon>Bacteria</taxon>
        <taxon>Pseudomonadati</taxon>
        <taxon>Bacteroidota</taxon>
        <taxon>Cytophagia</taxon>
        <taxon>Cytophagales</taxon>
        <taxon>Cytophagaceae</taxon>
        <taxon>Rudanella</taxon>
    </lineage>
</organism>
<evidence type="ECO:0000256" key="1">
    <source>
        <dbReference type="ARBA" id="ARBA00001966"/>
    </source>
</evidence>
<feature type="domain" description="Radical SAM core" evidence="6">
    <location>
        <begin position="11"/>
        <end position="269"/>
    </location>
</feature>
<dbReference type="GO" id="GO:0016491">
    <property type="term" value="F:oxidoreductase activity"/>
    <property type="evidence" value="ECO:0007669"/>
    <property type="project" value="InterPro"/>
</dbReference>
<dbReference type="AlphaFoldDB" id="A0A7J5TTV1"/>
<comment type="caution">
    <text evidence="7">The sequence shown here is derived from an EMBL/GenBank/DDBJ whole genome shotgun (WGS) entry which is preliminary data.</text>
</comment>
<dbReference type="InterPro" id="IPR058240">
    <property type="entry name" value="rSAM_sf"/>
</dbReference>
<dbReference type="RefSeq" id="WP_152126382.1">
    <property type="nucleotide sequence ID" value="NZ_WELI01000011.1"/>
</dbReference>
<protein>
    <submittedName>
        <fullName evidence="7">Radical SAM protein</fullName>
    </submittedName>
</protein>
<evidence type="ECO:0000256" key="5">
    <source>
        <dbReference type="ARBA" id="ARBA00023014"/>
    </source>
</evidence>
<dbReference type="SFLD" id="SFLDG01067">
    <property type="entry name" value="SPASM/twitch_domain_containing"/>
    <property type="match status" value="1"/>
</dbReference>
<comment type="cofactor">
    <cofactor evidence="1">
        <name>[4Fe-4S] cluster</name>
        <dbReference type="ChEBI" id="CHEBI:49883"/>
    </cofactor>
</comment>
<dbReference type="GO" id="GO:0046872">
    <property type="term" value="F:metal ion binding"/>
    <property type="evidence" value="ECO:0007669"/>
    <property type="project" value="UniProtKB-KW"/>
</dbReference>
<accession>A0A7J5TTV1</accession>
<name>A0A7J5TTV1_9BACT</name>
<dbReference type="PROSITE" id="PS51918">
    <property type="entry name" value="RADICAL_SAM"/>
    <property type="match status" value="1"/>
</dbReference>
<dbReference type="SFLD" id="SFLDG01072">
    <property type="entry name" value="dehydrogenase_like"/>
    <property type="match status" value="1"/>
</dbReference>
<dbReference type="GO" id="GO:0051536">
    <property type="term" value="F:iron-sulfur cluster binding"/>
    <property type="evidence" value="ECO:0007669"/>
    <property type="project" value="UniProtKB-KW"/>
</dbReference>
<keyword evidence="3" id="KW-0479">Metal-binding</keyword>
<sequence>MKPTDAPVPAPTFCQTAILKVASLCNLNCSYCYMYNLGDTTYRRQPKFMADDTVAWLLQRVQTHCQQHGLRQFRFIFHGGEPLLAPPQFYERFVAQARLQLTGVRVYFSVQSNGTLLTDAWCELLGRLRIDLSISVDGTPDAHDQFRRDHQGRGSYEAVRRGIELARRSAHLLAPPALMSVINVQADPVAVYEHLADLGMPYLDFALPDAHHGLLPTGLHHWRDMDRAPFADWLIRLFDRWMDDRPVRVSIRLFDQIMGLVLGIDNGFEYFGGRHNEFLIIETDGSIEPVGTLKACGDGFTKVGANVRTHDFDEALAVPLIQLYHLSHHQLAAACRACRVVEVCGGGFLPHRYSPERGFDNPSVYCHDLQRLIVHIQNRLLDALPAPARRATGLRRLRFESLYPQRPVLH</sequence>
<dbReference type="SFLD" id="SFLDS00029">
    <property type="entry name" value="Radical_SAM"/>
    <property type="match status" value="1"/>
</dbReference>
<keyword evidence="5" id="KW-0411">Iron-sulfur</keyword>
<keyword evidence="4" id="KW-0408">Iron</keyword>
<dbReference type="SUPFAM" id="SSF102114">
    <property type="entry name" value="Radical SAM enzymes"/>
    <property type="match status" value="1"/>
</dbReference>
<evidence type="ECO:0000256" key="4">
    <source>
        <dbReference type="ARBA" id="ARBA00023004"/>
    </source>
</evidence>
<dbReference type="InterPro" id="IPR007197">
    <property type="entry name" value="rSAM"/>
</dbReference>
<keyword evidence="8" id="KW-1185">Reference proteome</keyword>
<keyword evidence="2" id="KW-0949">S-adenosyl-L-methionine</keyword>
<evidence type="ECO:0000256" key="3">
    <source>
        <dbReference type="ARBA" id="ARBA00022723"/>
    </source>
</evidence>
<proteinExistence type="predicted"/>
<reference evidence="7 8" key="1">
    <citation type="submission" date="2019-10" db="EMBL/GenBank/DDBJ databases">
        <title>Rudanella paleaurantiibacter sp. nov., isolated from sludge.</title>
        <authorList>
            <person name="Xu S.Q."/>
        </authorList>
    </citation>
    <scope>NUCLEOTIDE SEQUENCE [LARGE SCALE GENOMIC DNA]</scope>
    <source>
        <strain evidence="7 8">HX-22-17</strain>
    </source>
</reference>
<dbReference type="Proteomes" id="UP000488299">
    <property type="component" value="Unassembled WGS sequence"/>
</dbReference>
<evidence type="ECO:0000313" key="7">
    <source>
        <dbReference type="EMBL" id="KAB7727306.1"/>
    </source>
</evidence>